<dbReference type="EMBL" id="CAJOBA010073321">
    <property type="protein sequence ID" value="CAF4403841.1"/>
    <property type="molecule type" value="Genomic_DNA"/>
</dbReference>
<dbReference type="Proteomes" id="UP000677228">
    <property type="component" value="Unassembled WGS sequence"/>
</dbReference>
<comment type="caution">
    <text evidence="1">The sequence shown here is derived from an EMBL/GenBank/DDBJ whole genome shotgun (WGS) entry which is preliminary data.</text>
</comment>
<protein>
    <submittedName>
        <fullName evidence="1">Uncharacterized protein</fullName>
    </submittedName>
</protein>
<organism evidence="1 3">
    <name type="scientific">Didymodactylos carnosus</name>
    <dbReference type="NCBI Taxonomy" id="1234261"/>
    <lineage>
        <taxon>Eukaryota</taxon>
        <taxon>Metazoa</taxon>
        <taxon>Spiralia</taxon>
        <taxon>Gnathifera</taxon>
        <taxon>Rotifera</taxon>
        <taxon>Eurotatoria</taxon>
        <taxon>Bdelloidea</taxon>
        <taxon>Philodinida</taxon>
        <taxon>Philodinidae</taxon>
        <taxon>Didymodactylos</taxon>
    </lineage>
</organism>
<proteinExistence type="predicted"/>
<evidence type="ECO:0000313" key="3">
    <source>
        <dbReference type="Proteomes" id="UP000677228"/>
    </source>
</evidence>
<dbReference type="Proteomes" id="UP000682733">
    <property type="component" value="Unassembled WGS sequence"/>
</dbReference>
<dbReference type="AlphaFoldDB" id="A0A8S2G0E0"/>
<dbReference type="EMBL" id="CAJNOK010049677">
    <property type="protein sequence ID" value="CAF1597180.1"/>
    <property type="molecule type" value="Genomic_DNA"/>
</dbReference>
<accession>A0A8S2G0E0</accession>
<gene>
    <name evidence="1" type="ORF">OVA965_LOCUS41876</name>
    <name evidence="2" type="ORF">TMI583_LOCUS43634</name>
</gene>
<sequence length="53" mass="5825">TSSRTTDTIATDIIQPNSNENHQLKPSLSYDEPLLNLNNDKGYLSPIQPILSG</sequence>
<feature type="non-terminal residue" evidence="1">
    <location>
        <position position="1"/>
    </location>
</feature>
<evidence type="ECO:0000313" key="1">
    <source>
        <dbReference type="EMBL" id="CAF1597180.1"/>
    </source>
</evidence>
<name>A0A8S2G0E0_9BILA</name>
<evidence type="ECO:0000313" key="2">
    <source>
        <dbReference type="EMBL" id="CAF4403841.1"/>
    </source>
</evidence>
<reference evidence="1" key="1">
    <citation type="submission" date="2021-02" db="EMBL/GenBank/DDBJ databases">
        <authorList>
            <person name="Nowell W R."/>
        </authorList>
    </citation>
    <scope>NUCLEOTIDE SEQUENCE</scope>
</reference>